<dbReference type="InterPro" id="IPR017871">
    <property type="entry name" value="ABC_transporter-like_CS"/>
</dbReference>
<dbReference type="Pfam" id="PF00005">
    <property type="entry name" value="ABC_tran"/>
    <property type="match status" value="1"/>
</dbReference>
<dbReference type="PROSITE" id="PS00211">
    <property type="entry name" value="ABC_TRANSPORTER_1"/>
    <property type="match status" value="1"/>
</dbReference>
<dbReference type="Gene3D" id="3.40.50.300">
    <property type="entry name" value="P-loop containing nucleotide triphosphate hydrolases"/>
    <property type="match status" value="1"/>
</dbReference>
<dbReference type="SUPFAM" id="SSF52540">
    <property type="entry name" value="P-loop containing nucleoside triphosphate hydrolases"/>
    <property type="match status" value="1"/>
</dbReference>
<dbReference type="SMART" id="SM00382">
    <property type="entry name" value="AAA"/>
    <property type="match status" value="1"/>
</dbReference>
<feature type="domain" description="ABC transporter" evidence="4">
    <location>
        <begin position="5"/>
        <end position="250"/>
    </location>
</feature>
<evidence type="ECO:0000259" key="4">
    <source>
        <dbReference type="PROSITE" id="PS50893"/>
    </source>
</evidence>
<dbReference type="CDD" id="cd03257">
    <property type="entry name" value="ABC_NikE_OppD_transporters"/>
    <property type="match status" value="1"/>
</dbReference>
<evidence type="ECO:0000256" key="2">
    <source>
        <dbReference type="ARBA" id="ARBA00022741"/>
    </source>
</evidence>
<organism evidence="5 6">
    <name type="scientific">Gryllotalpicola reticulitermitis</name>
    <dbReference type="NCBI Taxonomy" id="1184153"/>
    <lineage>
        <taxon>Bacteria</taxon>
        <taxon>Bacillati</taxon>
        <taxon>Actinomycetota</taxon>
        <taxon>Actinomycetes</taxon>
        <taxon>Micrococcales</taxon>
        <taxon>Microbacteriaceae</taxon>
        <taxon>Gryllotalpicola</taxon>
    </lineage>
</organism>
<dbReference type="InterPro" id="IPR003439">
    <property type="entry name" value="ABC_transporter-like_ATP-bd"/>
</dbReference>
<dbReference type="PROSITE" id="PS50893">
    <property type="entry name" value="ABC_TRANSPORTER_2"/>
    <property type="match status" value="1"/>
</dbReference>
<gene>
    <name evidence="5" type="ORF">ACFOYW_09655</name>
</gene>
<sequence length="260" mass="27895">MSELLRADGVGFAYRKGADALREVDLTVTAGRHLGIVGESGAGKSTLLRLLLGLDAPTAGRLFADGTPLDVRDRARLRAHRRFVQPVFQDPYSSLDPRRRIGAIVSEPLRSLGIAHGETAATRAAHALKAVGLPADVVVRFPHQFSGGQRQRIAIARAIVGGPQVLLADEPVSALDMSTRVQVIDLLDELGQSGGLEGRPLTVVLVSHDLSVVARLCHDIVVLERGTVVERGTTREVLTAPREPYTQRLLASVPRLSPQS</sequence>
<evidence type="ECO:0000256" key="1">
    <source>
        <dbReference type="ARBA" id="ARBA00022448"/>
    </source>
</evidence>
<dbReference type="EMBL" id="JBHSCN010000005">
    <property type="protein sequence ID" value="MFC4243637.1"/>
    <property type="molecule type" value="Genomic_DNA"/>
</dbReference>
<dbReference type="InterPro" id="IPR027417">
    <property type="entry name" value="P-loop_NTPase"/>
</dbReference>
<dbReference type="Pfam" id="PF08352">
    <property type="entry name" value="oligo_HPY"/>
    <property type="match status" value="1"/>
</dbReference>
<evidence type="ECO:0000313" key="6">
    <source>
        <dbReference type="Proteomes" id="UP001595900"/>
    </source>
</evidence>
<reference evidence="6" key="1">
    <citation type="journal article" date="2019" name="Int. J. Syst. Evol. Microbiol.">
        <title>The Global Catalogue of Microorganisms (GCM) 10K type strain sequencing project: providing services to taxonomists for standard genome sequencing and annotation.</title>
        <authorList>
            <consortium name="The Broad Institute Genomics Platform"/>
            <consortium name="The Broad Institute Genome Sequencing Center for Infectious Disease"/>
            <person name="Wu L."/>
            <person name="Ma J."/>
        </authorList>
    </citation>
    <scope>NUCLEOTIDE SEQUENCE [LARGE SCALE GENOMIC DNA]</scope>
    <source>
        <strain evidence="6">CGMCC 1.10363</strain>
    </source>
</reference>
<dbReference type="PANTHER" id="PTHR43776">
    <property type="entry name" value="TRANSPORT ATP-BINDING PROTEIN"/>
    <property type="match status" value="1"/>
</dbReference>
<dbReference type="InterPro" id="IPR003593">
    <property type="entry name" value="AAA+_ATPase"/>
</dbReference>
<dbReference type="RefSeq" id="WP_390228720.1">
    <property type="nucleotide sequence ID" value="NZ_JBHSCN010000005.1"/>
</dbReference>
<dbReference type="InterPro" id="IPR050319">
    <property type="entry name" value="ABC_transp_ATP-bind"/>
</dbReference>
<evidence type="ECO:0000313" key="5">
    <source>
        <dbReference type="EMBL" id="MFC4243637.1"/>
    </source>
</evidence>
<keyword evidence="3 5" id="KW-0067">ATP-binding</keyword>
<keyword evidence="2" id="KW-0547">Nucleotide-binding</keyword>
<dbReference type="GO" id="GO:0005524">
    <property type="term" value="F:ATP binding"/>
    <property type="evidence" value="ECO:0007669"/>
    <property type="project" value="UniProtKB-KW"/>
</dbReference>
<dbReference type="Proteomes" id="UP001595900">
    <property type="component" value="Unassembled WGS sequence"/>
</dbReference>
<proteinExistence type="predicted"/>
<dbReference type="InterPro" id="IPR013563">
    <property type="entry name" value="Oligopep_ABC_C"/>
</dbReference>
<keyword evidence="6" id="KW-1185">Reference proteome</keyword>
<evidence type="ECO:0000256" key="3">
    <source>
        <dbReference type="ARBA" id="ARBA00022840"/>
    </source>
</evidence>
<keyword evidence="1" id="KW-0813">Transport</keyword>
<protein>
    <submittedName>
        <fullName evidence="5">ABC transporter ATP-binding protein</fullName>
    </submittedName>
</protein>
<name>A0ABV8Q5G1_9MICO</name>
<comment type="caution">
    <text evidence="5">The sequence shown here is derived from an EMBL/GenBank/DDBJ whole genome shotgun (WGS) entry which is preliminary data.</text>
</comment>
<accession>A0ABV8Q5G1</accession>